<name>A0AA48H5P8_9BACT</name>
<gene>
    <name evidence="2" type="ORF">METEAL_15070</name>
</gene>
<keyword evidence="3" id="KW-1185">Reference proteome</keyword>
<evidence type="ECO:0000313" key="2">
    <source>
        <dbReference type="EMBL" id="BDU72333.1"/>
    </source>
</evidence>
<dbReference type="Proteomes" id="UP001238179">
    <property type="component" value="Chromosome"/>
</dbReference>
<protein>
    <submittedName>
        <fullName evidence="2">Uncharacterized protein</fullName>
    </submittedName>
</protein>
<dbReference type="KEGG" id="msil:METEAL_15070"/>
<organism evidence="2 3">
    <name type="scientific">Mesoterricola silvestris</name>
    <dbReference type="NCBI Taxonomy" id="2927979"/>
    <lineage>
        <taxon>Bacteria</taxon>
        <taxon>Pseudomonadati</taxon>
        <taxon>Acidobacteriota</taxon>
        <taxon>Holophagae</taxon>
        <taxon>Holophagales</taxon>
        <taxon>Holophagaceae</taxon>
        <taxon>Mesoterricola</taxon>
    </lineage>
</organism>
<keyword evidence="1" id="KW-1133">Transmembrane helix</keyword>
<sequence>MNKIIGVLIIVCGIALSLYLGVYVCLIGGIVQIIEAVKQTPVPTLDVAWGIVRVLLSSLVGWGSFALCFVTGGAFLADS</sequence>
<dbReference type="AlphaFoldDB" id="A0AA48H5P8"/>
<evidence type="ECO:0000313" key="3">
    <source>
        <dbReference type="Proteomes" id="UP001238179"/>
    </source>
</evidence>
<dbReference type="RefSeq" id="WP_316415241.1">
    <property type="nucleotide sequence ID" value="NZ_AP027080.1"/>
</dbReference>
<accession>A0AA48H5P8</accession>
<keyword evidence="1" id="KW-0812">Transmembrane</keyword>
<keyword evidence="1" id="KW-0472">Membrane</keyword>
<dbReference type="EMBL" id="AP027080">
    <property type="protein sequence ID" value="BDU72333.1"/>
    <property type="molecule type" value="Genomic_DNA"/>
</dbReference>
<proteinExistence type="predicted"/>
<evidence type="ECO:0000256" key="1">
    <source>
        <dbReference type="SAM" id="Phobius"/>
    </source>
</evidence>
<reference evidence="3" key="1">
    <citation type="journal article" date="2023" name="Int. J. Syst. Evol. Microbiol.">
        <title>Mesoterricola silvestris gen. nov., sp. nov., Mesoterricola sediminis sp. nov., Geothrix oryzae sp. nov., Geothrix edaphica sp. nov., Geothrix rubra sp. nov., and Geothrix limicola sp. nov., six novel members of Acidobacteriota isolated from soils.</title>
        <authorList>
            <person name="Itoh H."/>
            <person name="Sugisawa Y."/>
            <person name="Mise K."/>
            <person name="Xu Z."/>
            <person name="Kuniyasu M."/>
            <person name="Ushijima N."/>
            <person name="Kawano K."/>
            <person name="Kobayashi E."/>
            <person name="Shiratori Y."/>
            <person name="Masuda Y."/>
            <person name="Senoo K."/>
        </authorList>
    </citation>
    <scope>NUCLEOTIDE SEQUENCE [LARGE SCALE GENOMIC DNA]</scope>
    <source>
        <strain evidence="3">W79</strain>
    </source>
</reference>
<feature type="transmembrane region" description="Helical" evidence="1">
    <location>
        <begin position="7"/>
        <end position="34"/>
    </location>
</feature>
<feature type="transmembrane region" description="Helical" evidence="1">
    <location>
        <begin position="54"/>
        <end position="77"/>
    </location>
</feature>